<dbReference type="EMBL" id="LQRC01000212">
    <property type="protein sequence ID" value="KXT70645.1"/>
    <property type="molecule type" value="Genomic_DNA"/>
</dbReference>
<dbReference type="InterPro" id="IPR009839">
    <property type="entry name" value="SseB_N"/>
</dbReference>
<proteinExistence type="predicted"/>
<organism evidence="2 3">
    <name type="scientific">Streptococcus gordonii</name>
    <dbReference type="NCBI Taxonomy" id="1302"/>
    <lineage>
        <taxon>Bacteria</taxon>
        <taxon>Bacillati</taxon>
        <taxon>Bacillota</taxon>
        <taxon>Bacilli</taxon>
        <taxon>Lactobacillales</taxon>
        <taxon>Streptococcaceae</taxon>
        <taxon>Streptococcus</taxon>
    </lineage>
</organism>
<dbReference type="Proteomes" id="UP000070096">
    <property type="component" value="Unassembled WGS sequence"/>
</dbReference>
<comment type="caution">
    <text evidence="2">The sequence shown here is derived from an EMBL/GenBank/DDBJ whole genome shotgun (WGS) entry which is preliminary data.</text>
</comment>
<sequence>MAWFNFGKKKEKIESATEVVKEKIETSACLGVFDFFALGKSDQLLILGRLKGSLKLGDRLQVCNPGESFESFGELTVEKLSNGKEDSNSLADEALAHIVVTASEIAGRLKKGSVLYTSNIDERQLLSSYTDALYTSFVEMQNGDMSNEDYLRASLEDSVEILRLFLWDCRENRQNGSEEEYQKNLAKIARLEEVVRDKLLEADEVYVIYSQLTGEPYMFSKTYDRGDDGYLCTDPLIHLSTSRWYHHYKETFDSQPNTQVRRIENTEDKEAIKNFLGSAFYLNGALGIIMNSDDVCIKAQSLVEKPDFSNLPEIQVPVMNPDVLRWLLLLGQLGKPDTEDKQLVDRLYYGFLSKAVPKAKFLIPVRRGENFPEASDEAKGVILERGASLDLPVREGKDGRQAISLFTDWKRLRMVFDEEWDGMIEPAGNMIAMFDYIVNGTEYLKAGCYISQDSFKEMEKLSAELNDAPKQ</sequence>
<evidence type="ECO:0000313" key="3">
    <source>
        <dbReference type="Proteomes" id="UP000070096"/>
    </source>
</evidence>
<dbReference type="PATRIC" id="fig|1302.21.peg.1633"/>
<reference evidence="2 3" key="1">
    <citation type="submission" date="2016-01" db="EMBL/GenBank/DDBJ databases">
        <title>Highly variable Streptococcus oralis are common among viridans streptococci isolated from primates.</title>
        <authorList>
            <person name="Denapaite D."/>
            <person name="Rieger M."/>
            <person name="Koendgen S."/>
            <person name="Brueckner R."/>
            <person name="Ochigava I."/>
            <person name="Kappeler P."/>
            <person name="Maetz-Rensing K."/>
            <person name="Leendertz F."/>
            <person name="Hakenbeck R."/>
        </authorList>
    </citation>
    <scope>NUCLEOTIDE SEQUENCE [LARGE SCALE GENOMIC DNA]</scope>
    <source>
        <strain evidence="2 3">DD07</strain>
    </source>
</reference>
<gene>
    <name evidence="2" type="ORF">SGODD07_01461</name>
</gene>
<evidence type="ECO:0000259" key="1">
    <source>
        <dbReference type="Pfam" id="PF07179"/>
    </source>
</evidence>
<feature type="domain" description="SseB protein N-terminal" evidence="1">
    <location>
        <begin position="355"/>
        <end position="424"/>
    </location>
</feature>
<protein>
    <recommendedName>
        <fullName evidence="1">SseB protein N-terminal domain-containing protein</fullName>
    </recommendedName>
</protein>
<dbReference type="AlphaFoldDB" id="A0A139N3M9"/>
<evidence type="ECO:0000313" key="2">
    <source>
        <dbReference type="EMBL" id="KXT70645.1"/>
    </source>
</evidence>
<dbReference type="Pfam" id="PF07179">
    <property type="entry name" value="SseB"/>
    <property type="match status" value="1"/>
</dbReference>
<name>A0A139N3M9_STRGN</name>
<accession>A0A139N3M9</accession>